<accession>U5QGE3</accession>
<dbReference type="HOGENOM" id="CLU_103741_0_0_3"/>
<feature type="transmembrane region" description="Helical" evidence="1">
    <location>
        <begin position="80"/>
        <end position="103"/>
    </location>
</feature>
<evidence type="ECO:0000256" key="1">
    <source>
        <dbReference type="SAM" id="Phobius"/>
    </source>
</evidence>
<dbReference type="AlphaFoldDB" id="U5QGE3"/>
<dbReference type="STRING" id="1183438.GKIL_1791"/>
<sequence>MNDGLRWIEQAAREAGRTVDAVVANPVVRTVAGVVRLGSVLNAVERVDVDQVQAEVDRFRREHPDEGPAALAGRIIAEKAAYAGGIGLAGSVVPGFLAGLLAIDLAANLLLQAQMVYQIAAVYGLDLRNPDRKGEVVLIFALAFGGNQALRLGLAPLVRLPLVGSLVEAGTSATTLYALGQAACRFYEAKLAATTDPTAA</sequence>
<dbReference type="Proteomes" id="UP000017396">
    <property type="component" value="Chromosome"/>
</dbReference>
<name>U5QGE3_GLOK1</name>
<dbReference type="EMBL" id="CP003587">
    <property type="protein sequence ID" value="AGY58037.1"/>
    <property type="molecule type" value="Genomic_DNA"/>
</dbReference>
<keyword evidence="3" id="KW-1185">Reference proteome</keyword>
<dbReference type="OrthoDB" id="424306at2"/>
<keyword evidence="1" id="KW-0472">Membrane</keyword>
<keyword evidence="1" id="KW-1133">Transmembrane helix</keyword>
<dbReference type="KEGG" id="glj:GKIL_1791"/>
<evidence type="ECO:0000313" key="2">
    <source>
        <dbReference type="EMBL" id="AGY58037.1"/>
    </source>
</evidence>
<organism evidence="2 3">
    <name type="scientific">Gloeobacter kilaueensis (strain ATCC BAA-2537 / CCAP 1431/1 / ULC 316 / JS1)</name>
    <dbReference type="NCBI Taxonomy" id="1183438"/>
    <lineage>
        <taxon>Bacteria</taxon>
        <taxon>Bacillati</taxon>
        <taxon>Cyanobacteriota</taxon>
        <taxon>Cyanophyceae</taxon>
        <taxon>Gloeobacterales</taxon>
        <taxon>Gloeobacteraceae</taxon>
        <taxon>Gloeobacter</taxon>
    </lineage>
</organism>
<dbReference type="eggNOG" id="COG3597">
    <property type="taxonomic scope" value="Bacteria"/>
</dbReference>
<reference evidence="2 3" key="1">
    <citation type="journal article" date="2013" name="PLoS ONE">
        <title>Cultivation and Complete Genome Sequencing of Gloeobacter kilaueensis sp. nov., from a Lava Cave in Kilauea Caldera, Hawai'i.</title>
        <authorList>
            <person name="Saw J.H."/>
            <person name="Schatz M."/>
            <person name="Brown M.V."/>
            <person name="Kunkel D.D."/>
            <person name="Foster J.S."/>
            <person name="Shick H."/>
            <person name="Christensen S."/>
            <person name="Hou S."/>
            <person name="Wan X."/>
            <person name="Donachie S.P."/>
        </authorList>
    </citation>
    <scope>NUCLEOTIDE SEQUENCE [LARGE SCALE GENOMIC DNA]</scope>
    <source>
        <strain evidence="3">JS</strain>
    </source>
</reference>
<evidence type="ECO:0000313" key="3">
    <source>
        <dbReference type="Proteomes" id="UP000017396"/>
    </source>
</evidence>
<keyword evidence="1" id="KW-0812">Transmembrane</keyword>
<dbReference type="RefSeq" id="WP_023173161.1">
    <property type="nucleotide sequence ID" value="NC_022600.1"/>
</dbReference>
<gene>
    <name evidence="2" type="ORF">GKIL_1791</name>
</gene>
<protein>
    <recommendedName>
        <fullName evidence="4">EcsC protein family protein</fullName>
    </recommendedName>
</protein>
<proteinExistence type="predicted"/>
<evidence type="ECO:0008006" key="4">
    <source>
        <dbReference type="Google" id="ProtNLM"/>
    </source>
</evidence>